<evidence type="ECO:0000313" key="4">
    <source>
        <dbReference type="EMBL" id="OAN46930.1"/>
    </source>
</evidence>
<keyword evidence="5" id="KW-1185">Reference proteome</keyword>
<dbReference type="InterPro" id="IPR001867">
    <property type="entry name" value="OmpR/PhoB-type_DNA-bd"/>
</dbReference>
<dbReference type="GO" id="GO:0006355">
    <property type="term" value="P:regulation of DNA-templated transcription"/>
    <property type="evidence" value="ECO:0007669"/>
    <property type="project" value="InterPro"/>
</dbReference>
<protein>
    <recommendedName>
        <fullName evidence="3">OmpR/PhoB-type domain-containing protein</fullName>
    </recommendedName>
</protein>
<dbReference type="Pfam" id="PF00486">
    <property type="entry name" value="Trans_reg_C"/>
    <property type="match status" value="1"/>
</dbReference>
<dbReference type="STRING" id="1707952.A6A03_11525"/>
<dbReference type="AlphaFoldDB" id="A0A178MDN5"/>
<sequence length="248" mass="28274">MSRGIALLLDYDNASRTTLVNRLHEWQWPVLATANARLMAHYLNDQRITICIANADLFSDLQSDLNLVTNKLSPHLKIVLAGGDPWLLMARNASWLACVIWLPYPVPMALLEAIVLSKRVADDGVGLAADHINADPPCLFAIDPVQRRLYLGQREVRLSKAELTLLQYLYDANGRLCRYEELARLLYPSHYDEEEARHLLRGRMYYLQSKIERDPKHPEYLVCERGVGYQLRVPCKQSAADPQPQLLA</sequence>
<evidence type="ECO:0000313" key="5">
    <source>
        <dbReference type="Proteomes" id="UP000078287"/>
    </source>
</evidence>
<dbReference type="PROSITE" id="PS51755">
    <property type="entry name" value="OMPR_PHOB"/>
    <property type="match status" value="1"/>
</dbReference>
<keyword evidence="1 2" id="KW-0238">DNA-binding</keyword>
<dbReference type="GO" id="GO:0000160">
    <property type="term" value="P:phosphorelay signal transduction system"/>
    <property type="evidence" value="ECO:0007669"/>
    <property type="project" value="InterPro"/>
</dbReference>
<evidence type="ECO:0000259" key="3">
    <source>
        <dbReference type="PROSITE" id="PS51755"/>
    </source>
</evidence>
<dbReference type="SUPFAM" id="SSF46894">
    <property type="entry name" value="C-terminal effector domain of the bipartite response regulators"/>
    <property type="match status" value="1"/>
</dbReference>
<accession>A0A178MDN5</accession>
<name>A0A178MDN5_9CHLR</name>
<dbReference type="CDD" id="cd00383">
    <property type="entry name" value="trans_reg_C"/>
    <property type="match status" value="1"/>
</dbReference>
<dbReference type="EMBL" id="LWQS01000041">
    <property type="protein sequence ID" value="OAN46930.1"/>
    <property type="molecule type" value="Genomic_DNA"/>
</dbReference>
<dbReference type="Proteomes" id="UP000078287">
    <property type="component" value="Unassembled WGS sequence"/>
</dbReference>
<feature type="DNA-binding region" description="OmpR/PhoB-type" evidence="2">
    <location>
        <begin position="129"/>
        <end position="233"/>
    </location>
</feature>
<gene>
    <name evidence="4" type="ORF">A6A03_11525</name>
</gene>
<dbReference type="Gene3D" id="1.10.10.10">
    <property type="entry name" value="Winged helix-like DNA-binding domain superfamily/Winged helix DNA-binding domain"/>
    <property type="match status" value="1"/>
</dbReference>
<reference evidence="4 5" key="1">
    <citation type="submission" date="2016-04" db="EMBL/GenBank/DDBJ databases">
        <title>Chloroflexus islandicus sp. nov., a thermophilic filamentous anoxygenic phototrophic bacterium from geyser Strokkur (Iceland).</title>
        <authorList>
            <person name="Gaisin V.A."/>
            <person name="Kalashnikov A.M."/>
            <person name="Sukhacheva M.V."/>
            <person name="Grouzdev D.S."/>
            <person name="Ivanov T.M."/>
            <person name="Kuznetsov B."/>
            <person name="Gorlenko V.M."/>
        </authorList>
    </citation>
    <scope>NUCLEOTIDE SEQUENCE [LARGE SCALE GENOMIC DNA]</scope>
    <source>
        <strain evidence="5">isl-2</strain>
    </source>
</reference>
<evidence type="ECO:0000256" key="1">
    <source>
        <dbReference type="ARBA" id="ARBA00023125"/>
    </source>
</evidence>
<evidence type="ECO:0000256" key="2">
    <source>
        <dbReference type="PROSITE-ProRule" id="PRU01091"/>
    </source>
</evidence>
<feature type="domain" description="OmpR/PhoB-type" evidence="3">
    <location>
        <begin position="129"/>
        <end position="233"/>
    </location>
</feature>
<comment type="caution">
    <text evidence="4">The sequence shown here is derived from an EMBL/GenBank/DDBJ whole genome shotgun (WGS) entry which is preliminary data.</text>
</comment>
<dbReference type="InterPro" id="IPR036388">
    <property type="entry name" value="WH-like_DNA-bd_sf"/>
</dbReference>
<proteinExistence type="predicted"/>
<dbReference type="GO" id="GO:0003677">
    <property type="term" value="F:DNA binding"/>
    <property type="evidence" value="ECO:0007669"/>
    <property type="project" value="UniProtKB-UniRule"/>
</dbReference>
<dbReference type="SMART" id="SM00862">
    <property type="entry name" value="Trans_reg_C"/>
    <property type="match status" value="1"/>
</dbReference>
<organism evidence="4 5">
    <name type="scientific">Chloroflexus islandicus</name>
    <dbReference type="NCBI Taxonomy" id="1707952"/>
    <lineage>
        <taxon>Bacteria</taxon>
        <taxon>Bacillati</taxon>
        <taxon>Chloroflexota</taxon>
        <taxon>Chloroflexia</taxon>
        <taxon>Chloroflexales</taxon>
        <taxon>Chloroflexineae</taxon>
        <taxon>Chloroflexaceae</taxon>
        <taxon>Chloroflexus</taxon>
    </lineage>
</organism>
<dbReference type="InterPro" id="IPR016032">
    <property type="entry name" value="Sig_transdc_resp-reg_C-effctor"/>
</dbReference>
<dbReference type="RefSeq" id="WP_066785251.1">
    <property type="nucleotide sequence ID" value="NZ_LWQS01000041.1"/>
</dbReference>